<sequence>MPFHSPGRPEDLPDPSLIWALASLSCAVSAGLGSYWPEFQCLEDDGLQMDDGGGNWWRMTRVEGGRILLVGWDDTGKTIPSDEPPIDLLAGAPEWLPWEWVERAEERGDFGFAYWWDGTWQRVPYPDWVEEDGLGIMLSPCSSVAELLVELGDRVDTALRYRDEVPDQLPEEETVEAAIRALAEVVTVGRVSPESVRETLGPLDGALDPEALLGVLERAGLVLGDQAPPEVPAGTGRPATRPAPWVISYNEWAGMVTRVARAATELERPEVPESDLLRELKEWVRGAADRHGGTLTYTALCVERASSMSLHNGAGERVSDSDMPTDVFDLRGLERHPERGSWFFLRVHASPEGVAVERAYDHYPAWWRSSGFMSTPGIGSLRAEMDRRATEWWPHWVWLLDDEIPQHPPEDPFTWSAPPAQAGE</sequence>
<gene>
    <name evidence="1" type="ORF">NE857_30960</name>
</gene>
<dbReference type="Proteomes" id="UP001055940">
    <property type="component" value="Chromosome"/>
</dbReference>
<organism evidence="1 2">
    <name type="scientific">Nocardiopsis exhalans</name>
    <dbReference type="NCBI Taxonomy" id="163604"/>
    <lineage>
        <taxon>Bacteria</taxon>
        <taxon>Bacillati</taxon>
        <taxon>Actinomycetota</taxon>
        <taxon>Actinomycetes</taxon>
        <taxon>Streptosporangiales</taxon>
        <taxon>Nocardiopsidaceae</taxon>
        <taxon>Nocardiopsis</taxon>
    </lineage>
</organism>
<dbReference type="EMBL" id="CP099837">
    <property type="protein sequence ID" value="USY19608.1"/>
    <property type="molecule type" value="Genomic_DNA"/>
</dbReference>
<evidence type="ECO:0000313" key="2">
    <source>
        <dbReference type="Proteomes" id="UP001055940"/>
    </source>
</evidence>
<proteinExistence type="predicted"/>
<dbReference type="RefSeq" id="WP_254418804.1">
    <property type="nucleotide sequence ID" value="NZ_BAAAJB010000072.1"/>
</dbReference>
<protein>
    <submittedName>
        <fullName evidence="1">Uncharacterized protein</fullName>
    </submittedName>
</protein>
<keyword evidence="2" id="KW-1185">Reference proteome</keyword>
<evidence type="ECO:0000313" key="1">
    <source>
        <dbReference type="EMBL" id="USY19608.1"/>
    </source>
</evidence>
<name>A0ABY5D7Y8_9ACTN</name>
<reference evidence="1" key="1">
    <citation type="submission" date="2022-06" db="EMBL/GenBank/DDBJ databases">
        <authorList>
            <person name="Ping M."/>
        </authorList>
    </citation>
    <scope>NUCLEOTIDE SEQUENCE</scope>
    <source>
        <strain evidence="1">JCM11759T</strain>
    </source>
</reference>
<accession>A0ABY5D7Y8</accession>